<reference evidence="4" key="1">
    <citation type="submission" date="2023-03" db="EMBL/GenBank/DDBJ databases">
        <authorList>
            <person name="Steffen K."/>
            <person name="Cardenas P."/>
        </authorList>
    </citation>
    <scope>NUCLEOTIDE SEQUENCE</scope>
</reference>
<dbReference type="Gene3D" id="3.90.1750.10">
    <property type="entry name" value="Hect, E3 ligase catalytic domains"/>
    <property type="match status" value="1"/>
</dbReference>
<dbReference type="Gene3D" id="3.30.2410.10">
    <property type="entry name" value="Hect, E3 ligase catalytic domain"/>
    <property type="match status" value="1"/>
</dbReference>
<accession>A0AA35SS77</accession>
<sequence>MFPDTDVTNRPILQVSACIQIILQLLCFEQWQNREEADLEVTEEIMVSRAIRESTQSTSAPEVIDLSDADCLPESLNDVINHLKLNVTQETHEYNVRRDEVFSDMMREAKKRSFSPYKRVKTYFVGEQGNDTGGLTRELWCLFARHVQHNLCEGHENCKVIRHDASKLQEGVYRRVGVLMGVSLIQGGSGYPFFAPSTFSYLSGTDVCSILVGCDEIPDIEVKKTLQEIRSASDDNALQEIASNVCDVLISCGYTKPIALLKHEDIPTVIECVSLHSAILKVKAELDEIGKGLADAGVLQMLQKYPHFFRSLFVYEECVLTAEKMITLLEKRTFSENGSSQLVKEKTTYIHFCDLLEELEGGIEMEGERIVTLGDCLSFFTGAQRIPPTGFIQACTLNFSDSNVYPTASTCALILTLPTLYHNSYSCFKEKMLFAFCNHGGFGLC</sequence>
<evidence type="ECO:0000313" key="5">
    <source>
        <dbReference type="Proteomes" id="UP001174909"/>
    </source>
</evidence>
<comment type="caution">
    <text evidence="2">Lacks conserved residue(s) required for the propagation of feature annotation.</text>
</comment>
<dbReference type="EMBL" id="CASHTH010002751">
    <property type="protein sequence ID" value="CAI8034739.1"/>
    <property type="molecule type" value="Genomic_DNA"/>
</dbReference>
<feature type="active site" description="Glycyl thioester intermediate" evidence="2">
    <location>
        <position position="411"/>
    </location>
</feature>
<feature type="domain" description="HECT" evidence="3">
    <location>
        <begin position="377"/>
        <end position="445"/>
    </location>
</feature>
<name>A0AA35SS77_GEOBA</name>
<dbReference type="SUPFAM" id="SSF56204">
    <property type="entry name" value="Hect, E3 ligase catalytic domain"/>
    <property type="match status" value="1"/>
</dbReference>
<dbReference type="Pfam" id="PF00632">
    <property type="entry name" value="HECT"/>
    <property type="match status" value="1"/>
</dbReference>
<dbReference type="PROSITE" id="PS50237">
    <property type="entry name" value="HECT"/>
    <property type="match status" value="2"/>
</dbReference>
<organism evidence="4 5">
    <name type="scientific">Geodia barretti</name>
    <name type="common">Barrett's horny sponge</name>
    <dbReference type="NCBI Taxonomy" id="519541"/>
    <lineage>
        <taxon>Eukaryota</taxon>
        <taxon>Metazoa</taxon>
        <taxon>Porifera</taxon>
        <taxon>Demospongiae</taxon>
        <taxon>Heteroscleromorpha</taxon>
        <taxon>Tetractinellida</taxon>
        <taxon>Astrophorina</taxon>
        <taxon>Geodiidae</taxon>
        <taxon>Geodia</taxon>
    </lineage>
</organism>
<comment type="caution">
    <text evidence="4">The sequence shown here is derived from an EMBL/GenBank/DDBJ whole genome shotgun (WGS) entry which is preliminary data.</text>
</comment>
<evidence type="ECO:0000256" key="2">
    <source>
        <dbReference type="PROSITE-ProRule" id="PRU00104"/>
    </source>
</evidence>
<keyword evidence="5" id="KW-1185">Reference proteome</keyword>
<evidence type="ECO:0000313" key="4">
    <source>
        <dbReference type="EMBL" id="CAI8034739.1"/>
    </source>
</evidence>
<dbReference type="AlphaFoldDB" id="A0AA35SS77"/>
<evidence type="ECO:0000259" key="3">
    <source>
        <dbReference type="PROSITE" id="PS50237"/>
    </source>
</evidence>
<proteinExistence type="predicted"/>
<feature type="domain" description="HECT" evidence="3">
    <location>
        <begin position="112"/>
        <end position="147"/>
    </location>
</feature>
<evidence type="ECO:0000256" key="1">
    <source>
        <dbReference type="ARBA" id="ARBA00022786"/>
    </source>
</evidence>
<keyword evidence="1 2" id="KW-0833">Ubl conjugation pathway</keyword>
<dbReference type="InterPro" id="IPR035983">
    <property type="entry name" value="Hect_E3_ubiquitin_ligase"/>
</dbReference>
<dbReference type="Proteomes" id="UP001174909">
    <property type="component" value="Unassembled WGS sequence"/>
</dbReference>
<dbReference type="GO" id="GO:0004842">
    <property type="term" value="F:ubiquitin-protein transferase activity"/>
    <property type="evidence" value="ECO:0007669"/>
    <property type="project" value="InterPro"/>
</dbReference>
<protein>
    <submittedName>
        <fullName evidence="4">G2/M phase-specific E3 ubiquitin-protein ligase</fullName>
    </submittedName>
</protein>
<dbReference type="SMART" id="SM00119">
    <property type="entry name" value="HECTc"/>
    <property type="match status" value="1"/>
</dbReference>
<dbReference type="InterPro" id="IPR000569">
    <property type="entry name" value="HECT_dom"/>
</dbReference>
<gene>
    <name evidence="4" type="ORF">GBAR_LOCUS19524</name>
</gene>